<evidence type="ECO:0000313" key="1">
    <source>
        <dbReference type="EMBL" id="KAL3847274.1"/>
    </source>
</evidence>
<accession>A0ABD3UCN9</accession>
<comment type="caution">
    <text evidence="1">The sequence shown here is derived from an EMBL/GenBank/DDBJ whole genome shotgun (WGS) entry which is preliminary data.</text>
</comment>
<sequence length="102" mass="11253">MECLCVAPAKDMALSNHTLALSVPDVVSILIDSTELRLVAHLRSPVKRIRSRDPIQSGHGLVQETLSDSPLCMIPTMQSAIQSKVNTKEMVENGIFTNYMMQ</sequence>
<name>A0ABD3UCN9_SINWO</name>
<evidence type="ECO:0000313" key="2">
    <source>
        <dbReference type="Proteomes" id="UP001634394"/>
    </source>
</evidence>
<dbReference type="AlphaFoldDB" id="A0ABD3UCN9"/>
<dbReference type="EMBL" id="JBJQND010000016">
    <property type="protein sequence ID" value="KAL3847274.1"/>
    <property type="molecule type" value="Genomic_DNA"/>
</dbReference>
<organism evidence="1 2">
    <name type="scientific">Sinanodonta woodiana</name>
    <name type="common">Chinese pond mussel</name>
    <name type="synonym">Anodonta woodiana</name>
    <dbReference type="NCBI Taxonomy" id="1069815"/>
    <lineage>
        <taxon>Eukaryota</taxon>
        <taxon>Metazoa</taxon>
        <taxon>Spiralia</taxon>
        <taxon>Lophotrochozoa</taxon>
        <taxon>Mollusca</taxon>
        <taxon>Bivalvia</taxon>
        <taxon>Autobranchia</taxon>
        <taxon>Heteroconchia</taxon>
        <taxon>Palaeoheterodonta</taxon>
        <taxon>Unionida</taxon>
        <taxon>Unionoidea</taxon>
        <taxon>Unionidae</taxon>
        <taxon>Unioninae</taxon>
        <taxon>Sinanodonta</taxon>
    </lineage>
</organism>
<reference evidence="1 2" key="1">
    <citation type="submission" date="2024-11" db="EMBL/GenBank/DDBJ databases">
        <title>Chromosome-level genome assembly of the freshwater bivalve Anodonta woodiana.</title>
        <authorList>
            <person name="Chen X."/>
        </authorList>
    </citation>
    <scope>NUCLEOTIDE SEQUENCE [LARGE SCALE GENOMIC DNA]</scope>
    <source>
        <strain evidence="1">MN2024</strain>
        <tissue evidence="1">Gills</tissue>
    </source>
</reference>
<keyword evidence="2" id="KW-1185">Reference proteome</keyword>
<gene>
    <name evidence="1" type="ORF">ACJMK2_018194</name>
</gene>
<dbReference type="Proteomes" id="UP001634394">
    <property type="component" value="Unassembled WGS sequence"/>
</dbReference>
<proteinExistence type="predicted"/>
<protein>
    <submittedName>
        <fullName evidence="1">Uncharacterized protein</fullName>
    </submittedName>
</protein>